<protein>
    <recommendedName>
        <fullName evidence="9">Molybdopterin-synthase adenylyltransferase</fullName>
        <ecNumber evidence="8">2.7.7.80</ecNumber>
    </recommendedName>
    <alternativeName>
        <fullName evidence="12">MoaD protein adenylase</fullName>
    </alternativeName>
    <alternativeName>
        <fullName evidence="10">Molybdopterin-converting factor subunit 1 adenylase</fullName>
    </alternativeName>
    <alternativeName>
        <fullName evidence="11">Sulfur carrier protein MoaD adenylyltransferase</fullName>
    </alternativeName>
</protein>
<dbReference type="GO" id="GO:0061605">
    <property type="term" value="F:molybdopterin-synthase adenylyltransferase activity"/>
    <property type="evidence" value="ECO:0007669"/>
    <property type="project" value="UniProtKB-EC"/>
</dbReference>
<dbReference type="InterPro" id="IPR045886">
    <property type="entry name" value="ThiF/MoeB/HesA"/>
</dbReference>
<dbReference type="GO" id="GO:0008146">
    <property type="term" value="F:sulfotransferase activity"/>
    <property type="evidence" value="ECO:0007669"/>
    <property type="project" value="TreeGrafter"/>
</dbReference>
<keyword evidence="4" id="KW-0067">ATP-binding</keyword>
<evidence type="ECO:0000256" key="11">
    <source>
        <dbReference type="ARBA" id="ARBA00075328"/>
    </source>
</evidence>
<dbReference type="InterPro" id="IPR035985">
    <property type="entry name" value="Ubiquitin-activating_enz"/>
</dbReference>
<dbReference type="GO" id="GO:0005829">
    <property type="term" value="C:cytosol"/>
    <property type="evidence" value="ECO:0007669"/>
    <property type="project" value="TreeGrafter"/>
</dbReference>
<dbReference type="InterPro" id="IPR000594">
    <property type="entry name" value="ThiF_NAD_FAD-bd"/>
</dbReference>
<evidence type="ECO:0000256" key="5">
    <source>
        <dbReference type="ARBA" id="ARBA00052218"/>
    </source>
</evidence>
<keyword evidence="2" id="KW-0808">Transferase</keyword>
<dbReference type="Gene3D" id="3.40.50.720">
    <property type="entry name" value="NAD(P)-binding Rossmann-like Domain"/>
    <property type="match status" value="1"/>
</dbReference>
<dbReference type="EMBL" id="NIOF01000001">
    <property type="protein sequence ID" value="OWQ93532.1"/>
    <property type="molecule type" value="Genomic_DNA"/>
</dbReference>
<evidence type="ECO:0000313" key="14">
    <source>
        <dbReference type="EMBL" id="OWQ93532.1"/>
    </source>
</evidence>
<dbReference type="SUPFAM" id="SSF69572">
    <property type="entry name" value="Activating enzymes of the ubiquitin-like proteins"/>
    <property type="match status" value="1"/>
</dbReference>
<dbReference type="RefSeq" id="WP_088382678.1">
    <property type="nucleotide sequence ID" value="NZ_NIOF01000001.1"/>
</dbReference>
<comment type="subunit">
    <text evidence="7">Homodimer. Forms a stable heterotetrameric complex of 2 MoeB and 2 MoaD during adenylation of MoaD.</text>
</comment>
<comment type="catalytic activity">
    <reaction evidence="5">
        <text>[molybdopterin-synthase sulfur-carrier protein]-C-terminal Gly-Gly + ATP + H(+) = [molybdopterin-synthase sulfur-carrier protein]-C-terminal Gly-Gly-AMP + diphosphate</text>
        <dbReference type="Rhea" id="RHEA:43616"/>
        <dbReference type="Rhea" id="RHEA-COMP:12159"/>
        <dbReference type="Rhea" id="RHEA-COMP:12202"/>
        <dbReference type="ChEBI" id="CHEBI:15378"/>
        <dbReference type="ChEBI" id="CHEBI:30616"/>
        <dbReference type="ChEBI" id="CHEBI:33019"/>
        <dbReference type="ChEBI" id="CHEBI:90618"/>
        <dbReference type="ChEBI" id="CHEBI:90778"/>
        <dbReference type="EC" id="2.7.7.80"/>
    </reaction>
</comment>
<evidence type="ECO:0000256" key="4">
    <source>
        <dbReference type="ARBA" id="ARBA00022840"/>
    </source>
</evidence>
<dbReference type="PANTHER" id="PTHR10953:SF240">
    <property type="entry name" value="SULFUR CARRIER PROTEIN THIS ADENYLYLTRANSFERASE"/>
    <property type="match status" value="1"/>
</dbReference>
<feature type="domain" description="THIF-type NAD/FAD binding fold" evidence="13">
    <location>
        <begin position="9"/>
        <end position="263"/>
    </location>
</feature>
<dbReference type="Proteomes" id="UP000197468">
    <property type="component" value="Unassembled WGS sequence"/>
</dbReference>
<dbReference type="AlphaFoldDB" id="A0A246JLQ0"/>
<dbReference type="GO" id="GO:0005524">
    <property type="term" value="F:ATP binding"/>
    <property type="evidence" value="ECO:0007669"/>
    <property type="project" value="UniProtKB-KW"/>
</dbReference>
<dbReference type="NCBIfam" id="NF004281">
    <property type="entry name" value="PRK05690.1"/>
    <property type="match status" value="1"/>
</dbReference>
<comment type="caution">
    <text evidence="14">The sequence shown here is derived from an EMBL/GenBank/DDBJ whole genome shotgun (WGS) entry which is preliminary data.</text>
</comment>
<evidence type="ECO:0000256" key="1">
    <source>
        <dbReference type="ARBA" id="ARBA00009919"/>
    </source>
</evidence>
<gene>
    <name evidence="14" type="ORF">CDN99_03450</name>
</gene>
<proteinExistence type="inferred from homology"/>
<evidence type="ECO:0000256" key="9">
    <source>
        <dbReference type="ARBA" id="ARBA00073635"/>
    </source>
</evidence>
<evidence type="ECO:0000259" key="13">
    <source>
        <dbReference type="Pfam" id="PF00899"/>
    </source>
</evidence>
<organism evidence="14 15">
    <name type="scientific">Roseateles aquatilis</name>
    <dbReference type="NCBI Taxonomy" id="431061"/>
    <lineage>
        <taxon>Bacteria</taxon>
        <taxon>Pseudomonadati</taxon>
        <taxon>Pseudomonadota</taxon>
        <taxon>Betaproteobacteria</taxon>
        <taxon>Burkholderiales</taxon>
        <taxon>Sphaerotilaceae</taxon>
        <taxon>Roseateles</taxon>
    </lineage>
</organism>
<evidence type="ECO:0000313" key="15">
    <source>
        <dbReference type="Proteomes" id="UP000197468"/>
    </source>
</evidence>
<keyword evidence="15" id="KW-1185">Reference proteome</keyword>
<dbReference type="CDD" id="cd00757">
    <property type="entry name" value="ThiF_MoeB_HesA_family"/>
    <property type="match status" value="1"/>
</dbReference>
<dbReference type="GO" id="GO:0008641">
    <property type="term" value="F:ubiquitin-like modifier activating enzyme activity"/>
    <property type="evidence" value="ECO:0007669"/>
    <property type="project" value="InterPro"/>
</dbReference>
<dbReference type="PANTHER" id="PTHR10953">
    <property type="entry name" value="UBIQUITIN-ACTIVATING ENZYME E1"/>
    <property type="match status" value="1"/>
</dbReference>
<accession>A0A246JLQ0</accession>
<reference evidence="14 15" key="1">
    <citation type="journal article" date="2008" name="Int. J. Syst. Evol. Microbiol.">
        <title>Description of Roseateles aquatilis sp. nov. and Roseateles terrae sp. nov., in the class Betaproteobacteria, and emended description of the genus Roseateles.</title>
        <authorList>
            <person name="Gomila M."/>
            <person name="Bowien B."/>
            <person name="Falsen E."/>
            <person name="Moore E.R."/>
            <person name="Lalucat J."/>
        </authorList>
    </citation>
    <scope>NUCLEOTIDE SEQUENCE [LARGE SCALE GENOMIC DNA]</scope>
    <source>
        <strain evidence="14 15">CCUG 48205</strain>
    </source>
</reference>
<evidence type="ECO:0000256" key="12">
    <source>
        <dbReference type="ARBA" id="ARBA00078531"/>
    </source>
</evidence>
<dbReference type="Pfam" id="PF00899">
    <property type="entry name" value="ThiF"/>
    <property type="match status" value="1"/>
</dbReference>
<sequence>MDDEQLLRYSRHILLDDIGVEGQQRLLDSHALVIGAGGLGSPVALYLGTAGVGRITLVDHDHVDLTNLQRQIAHSLDRVGQPKALSAAAGIAAINPEPKVRPVLARADATLLDELVPQADVVLDCTDNFATRHLVNAACVRHGKPLVSGAALGFDAQLAVYDSRVVGSAFDLGDEHDERAVRPRRFPCYACLFPPDQAPEEQRCAVMGVFAPLVGIIGSMQAAEALKLLSGMGSHLPGRLLMLDARRLEWTDLQVAHDPRCPCCGDAAAQHPAVA</sequence>
<evidence type="ECO:0000256" key="6">
    <source>
        <dbReference type="ARBA" id="ARBA00055169"/>
    </source>
</evidence>
<evidence type="ECO:0000256" key="2">
    <source>
        <dbReference type="ARBA" id="ARBA00022679"/>
    </source>
</evidence>
<dbReference type="EC" id="2.7.7.80" evidence="8"/>
<keyword evidence="3" id="KW-0547">Nucleotide-binding</keyword>
<comment type="similarity">
    <text evidence="1">Belongs to the HesA/MoeB/ThiF family.</text>
</comment>
<dbReference type="FunFam" id="3.40.50.720:FF:000033">
    <property type="entry name" value="Adenylyltransferase and sulfurtransferase MOCS3"/>
    <property type="match status" value="1"/>
</dbReference>
<evidence type="ECO:0000256" key="10">
    <source>
        <dbReference type="ARBA" id="ARBA00075110"/>
    </source>
</evidence>
<evidence type="ECO:0000256" key="7">
    <source>
        <dbReference type="ARBA" id="ARBA00063809"/>
    </source>
</evidence>
<dbReference type="OrthoDB" id="9804286at2"/>
<evidence type="ECO:0000256" key="8">
    <source>
        <dbReference type="ARBA" id="ARBA00066884"/>
    </source>
</evidence>
<name>A0A246JLQ0_9BURK</name>
<evidence type="ECO:0000256" key="3">
    <source>
        <dbReference type="ARBA" id="ARBA00022741"/>
    </source>
</evidence>
<comment type="function">
    <text evidence="6">Catalyzes the adenylation by ATP of the carboxyl group of the C-terminal glycine of sulfur carrier protein MoaD.</text>
</comment>
<dbReference type="GO" id="GO:0004792">
    <property type="term" value="F:thiosulfate-cyanide sulfurtransferase activity"/>
    <property type="evidence" value="ECO:0007669"/>
    <property type="project" value="TreeGrafter"/>
</dbReference>